<sequence>MRFSTLAGTFALCATAQAFPDTSPFILSSTASLDMPATTDQLQSNTHVLKTAKELLSTCPTDKYVVISQPKLHSQDLASASSSPTLHEIVKGSIIKSTYSVAGMYGEIASEDVLTYIRAACGSRYDRGEISISSLPLQALPLDTASTDERDEALLSNDRIIADVLATAPLGNSYTILYLSDVRDLKYEAQFETAFSSDLKRDEASAHRANASADHRPFFEKYELFNAGIYMALVATSFLLMILFVGLKALGSLEVSVGAFDKDMGPSAQKKQQ</sequence>
<evidence type="ECO:0000256" key="11">
    <source>
        <dbReference type="SAM" id="SignalP"/>
    </source>
</evidence>
<evidence type="ECO:0000259" key="12">
    <source>
        <dbReference type="Pfam" id="PF20520"/>
    </source>
</evidence>
<dbReference type="GO" id="GO:0009272">
    <property type="term" value="P:fungal-type cell wall biogenesis"/>
    <property type="evidence" value="ECO:0007669"/>
    <property type="project" value="TreeGrafter"/>
</dbReference>
<evidence type="ECO:0000256" key="10">
    <source>
        <dbReference type="SAM" id="Phobius"/>
    </source>
</evidence>
<organism evidence="13 14">
    <name type="scientific">Ceratocystis fimbriata f. sp. platani</name>
    <dbReference type="NCBI Taxonomy" id="88771"/>
    <lineage>
        <taxon>Eukaryota</taxon>
        <taxon>Fungi</taxon>
        <taxon>Dikarya</taxon>
        <taxon>Ascomycota</taxon>
        <taxon>Pezizomycotina</taxon>
        <taxon>Sordariomycetes</taxon>
        <taxon>Hypocreomycetidae</taxon>
        <taxon>Microascales</taxon>
        <taxon>Ceratocystidaceae</taxon>
        <taxon>Ceratocystis</taxon>
    </lineage>
</organism>
<accession>A0A0F8BR24</accession>
<evidence type="ECO:0000256" key="8">
    <source>
        <dbReference type="ARBA" id="ARBA00023136"/>
    </source>
</evidence>
<dbReference type="EMBL" id="LBBL01000125">
    <property type="protein sequence ID" value="KKF94998.1"/>
    <property type="molecule type" value="Genomic_DNA"/>
</dbReference>
<comment type="subcellular location">
    <subcellularLocation>
        <location evidence="1">Endoplasmic reticulum membrane</location>
        <topology evidence="1">Single-pass type I membrane protein</topology>
    </subcellularLocation>
</comment>
<keyword evidence="14" id="KW-1185">Reference proteome</keyword>
<reference evidence="13 14" key="1">
    <citation type="submission" date="2015-04" db="EMBL/GenBank/DDBJ databases">
        <title>Genome sequence of Ceratocystis platani, a major pathogen of plane trees.</title>
        <authorList>
            <person name="Belbahri L."/>
        </authorList>
    </citation>
    <scope>NUCLEOTIDE SEQUENCE [LARGE SCALE GENOMIC DNA]</scope>
    <source>
        <strain evidence="13 14">CFO</strain>
    </source>
</reference>
<feature type="chain" id="PRO_5002527698" description="Protein BIG1" evidence="11">
    <location>
        <begin position="19"/>
        <end position="273"/>
    </location>
</feature>
<keyword evidence="9" id="KW-0961">Cell wall biogenesis/degradation</keyword>
<dbReference type="GO" id="GO:0006078">
    <property type="term" value="P:(1-&gt;6)-beta-D-glucan biosynthetic process"/>
    <property type="evidence" value="ECO:0007669"/>
    <property type="project" value="TreeGrafter"/>
</dbReference>
<feature type="signal peptide" evidence="11">
    <location>
        <begin position="1"/>
        <end position="18"/>
    </location>
</feature>
<comment type="caution">
    <text evidence="13">The sequence shown here is derived from an EMBL/GenBank/DDBJ whole genome shotgun (WGS) entry which is preliminary data.</text>
</comment>
<protein>
    <recommendedName>
        <fullName evidence="3">Protein BIG1</fullName>
    </recommendedName>
</protein>
<dbReference type="PANTHER" id="PTHR28285">
    <property type="entry name" value="PROTEIN BIG1"/>
    <property type="match status" value="1"/>
</dbReference>
<dbReference type="GO" id="GO:0071555">
    <property type="term" value="P:cell wall organization"/>
    <property type="evidence" value="ECO:0007669"/>
    <property type="project" value="UniProtKB-KW"/>
</dbReference>
<dbReference type="Pfam" id="PF20520">
    <property type="entry name" value="Ac45-VOA1_TM"/>
    <property type="match status" value="1"/>
</dbReference>
<evidence type="ECO:0000256" key="4">
    <source>
        <dbReference type="ARBA" id="ARBA00022692"/>
    </source>
</evidence>
<evidence type="ECO:0000313" key="13">
    <source>
        <dbReference type="EMBL" id="KKF94998.1"/>
    </source>
</evidence>
<dbReference type="InterPro" id="IPR046756">
    <property type="entry name" value="VAS1/VOA1_TM"/>
</dbReference>
<dbReference type="AlphaFoldDB" id="A0A0F8BR24"/>
<keyword evidence="5 11" id="KW-0732">Signal</keyword>
<name>A0A0F8BR24_CERFI</name>
<evidence type="ECO:0000256" key="2">
    <source>
        <dbReference type="ARBA" id="ARBA00008203"/>
    </source>
</evidence>
<comment type="similarity">
    <text evidence="2">Belongs to the BIG1 family.</text>
</comment>
<dbReference type="Proteomes" id="UP000034841">
    <property type="component" value="Unassembled WGS sequence"/>
</dbReference>
<keyword evidence="7 10" id="KW-1133">Transmembrane helix</keyword>
<evidence type="ECO:0000256" key="1">
    <source>
        <dbReference type="ARBA" id="ARBA00004115"/>
    </source>
</evidence>
<evidence type="ECO:0000313" key="14">
    <source>
        <dbReference type="Proteomes" id="UP000034841"/>
    </source>
</evidence>
<keyword evidence="4 10" id="KW-0812">Transmembrane</keyword>
<keyword evidence="8 10" id="KW-0472">Membrane</keyword>
<dbReference type="GO" id="GO:0005789">
    <property type="term" value="C:endoplasmic reticulum membrane"/>
    <property type="evidence" value="ECO:0007669"/>
    <property type="project" value="UniProtKB-SubCell"/>
</dbReference>
<evidence type="ECO:0000256" key="5">
    <source>
        <dbReference type="ARBA" id="ARBA00022729"/>
    </source>
</evidence>
<evidence type="ECO:0000256" key="6">
    <source>
        <dbReference type="ARBA" id="ARBA00022824"/>
    </source>
</evidence>
<feature type="domain" description="V-type proton ATPase subunit S1/VOA1 transmembrane" evidence="12">
    <location>
        <begin position="224"/>
        <end position="262"/>
    </location>
</feature>
<dbReference type="PANTHER" id="PTHR28285:SF1">
    <property type="entry name" value="PROTEIN BIG1"/>
    <property type="match status" value="1"/>
</dbReference>
<feature type="transmembrane region" description="Helical" evidence="10">
    <location>
        <begin position="227"/>
        <end position="247"/>
    </location>
</feature>
<gene>
    <name evidence="13" type="ORF">CFO_g2639</name>
</gene>
<evidence type="ECO:0000256" key="3">
    <source>
        <dbReference type="ARBA" id="ARBA00022089"/>
    </source>
</evidence>
<keyword evidence="6" id="KW-0256">Endoplasmic reticulum</keyword>
<evidence type="ECO:0000256" key="7">
    <source>
        <dbReference type="ARBA" id="ARBA00022989"/>
    </source>
</evidence>
<proteinExistence type="inferred from homology"/>
<evidence type="ECO:0000256" key="9">
    <source>
        <dbReference type="ARBA" id="ARBA00023316"/>
    </source>
</evidence>
<dbReference type="InterPro" id="IPR037654">
    <property type="entry name" value="Big1"/>
</dbReference>
<dbReference type="OrthoDB" id="9985059at2759"/>